<evidence type="ECO:0000313" key="2">
    <source>
        <dbReference type="EMBL" id="KAK4446017.1"/>
    </source>
</evidence>
<accession>A0AAV9GFI9</accession>
<protein>
    <submittedName>
        <fullName evidence="2">Uncharacterized protein</fullName>
    </submittedName>
</protein>
<comment type="caution">
    <text evidence="2">The sequence shown here is derived from an EMBL/GenBank/DDBJ whole genome shotgun (WGS) entry which is preliminary data.</text>
</comment>
<reference evidence="2" key="2">
    <citation type="submission" date="2023-05" db="EMBL/GenBank/DDBJ databases">
        <authorList>
            <consortium name="Lawrence Berkeley National Laboratory"/>
            <person name="Steindorff A."/>
            <person name="Hensen N."/>
            <person name="Bonometti L."/>
            <person name="Westerberg I."/>
            <person name="Brannstrom I.O."/>
            <person name="Guillou S."/>
            <person name="Cros-Aarteil S."/>
            <person name="Calhoun S."/>
            <person name="Haridas S."/>
            <person name="Kuo A."/>
            <person name="Mondo S."/>
            <person name="Pangilinan J."/>
            <person name="Riley R."/>
            <person name="Labutti K."/>
            <person name="Andreopoulos B."/>
            <person name="Lipzen A."/>
            <person name="Chen C."/>
            <person name="Yanf M."/>
            <person name="Daum C."/>
            <person name="Ng V."/>
            <person name="Clum A."/>
            <person name="Ohm R."/>
            <person name="Martin F."/>
            <person name="Silar P."/>
            <person name="Natvig D."/>
            <person name="Lalanne C."/>
            <person name="Gautier V."/>
            <person name="Ament-Velasquez S.L."/>
            <person name="Kruys A."/>
            <person name="Hutchinson M.I."/>
            <person name="Powell A.J."/>
            <person name="Barry K."/>
            <person name="Miller A.N."/>
            <person name="Grigoriev I.V."/>
            <person name="Debuchy R."/>
            <person name="Gladieux P."/>
            <person name="Thoren M.H."/>
            <person name="Johannesson H."/>
        </authorList>
    </citation>
    <scope>NUCLEOTIDE SEQUENCE</scope>
    <source>
        <strain evidence="2">PSN243</strain>
    </source>
</reference>
<dbReference type="AlphaFoldDB" id="A0AAV9GFI9"/>
<organism evidence="2 3">
    <name type="scientific">Podospora aff. communis PSN243</name>
    <dbReference type="NCBI Taxonomy" id="3040156"/>
    <lineage>
        <taxon>Eukaryota</taxon>
        <taxon>Fungi</taxon>
        <taxon>Dikarya</taxon>
        <taxon>Ascomycota</taxon>
        <taxon>Pezizomycotina</taxon>
        <taxon>Sordariomycetes</taxon>
        <taxon>Sordariomycetidae</taxon>
        <taxon>Sordariales</taxon>
        <taxon>Podosporaceae</taxon>
        <taxon>Podospora</taxon>
    </lineage>
</organism>
<evidence type="ECO:0000313" key="3">
    <source>
        <dbReference type="Proteomes" id="UP001321760"/>
    </source>
</evidence>
<reference evidence="2" key="1">
    <citation type="journal article" date="2023" name="Mol. Phylogenet. Evol.">
        <title>Genome-scale phylogeny and comparative genomics of the fungal order Sordariales.</title>
        <authorList>
            <person name="Hensen N."/>
            <person name="Bonometti L."/>
            <person name="Westerberg I."/>
            <person name="Brannstrom I.O."/>
            <person name="Guillou S."/>
            <person name="Cros-Aarteil S."/>
            <person name="Calhoun S."/>
            <person name="Haridas S."/>
            <person name="Kuo A."/>
            <person name="Mondo S."/>
            <person name="Pangilinan J."/>
            <person name="Riley R."/>
            <person name="LaButti K."/>
            <person name="Andreopoulos B."/>
            <person name="Lipzen A."/>
            <person name="Chen C."/>
            <person name="Yan M."/>
            <person name="Daum C."/>
            <person name="Ng V."/>
            <person name="Clum A."/>
            <person name="Steindorff A."/>
            <person name="Ohm R.A."/>
            <person name="Martin F."/>
            <person name="Silar P."/>
            <person name="Natvig D.O."/>
            <person name="Lalanne C."/>
            <person name="Gautier V."/>
            <person name="Ament-Velasquez S.L."/>
            <person name="Kruys A."/>
            <person name="Hutchinson M.I."/>
            <person name="Powell A.J."/>
            <person name="Barry K."/>
            <person name="Miller A.N."/>
            <person name="Grigoriev I.V."/>
            <person name="Debuchy R."/>
            <person name="Gladieux P."/>
            <person name="Hiltunen Thoren M."/>
            <person name="Johannesson H."/>
        </authorList>
    </citation>
    <scope>NUCLEOTIDE SEQUENCE</scope>
    <source>
        <strain evidence="2">PSN243</strain>
    </source>
</reference>
<feature type="compositionally biased region" description="Low complexity" evidence="1">
    <location>
        <begin position="17"/>
        <end position="32"/>
    </location>
</feature>
<name>A0AAV9GFI9_9PEZI</name>
<feature type="region of interest" description="Disordered" evidence="1">
    <location>
        <begin position="85"/>
        <end position="127"/>
    </location>
</feature>
<evidence type="ECO:0000256" key="1">
    <source>
        <dbReference type="SAM" id="MobiDB-lite"/>
    </source>
</evidence>
<sequence length="279" mass="31150">MDNQKDTKVTDNTPMSAQSPDQADSADDLAPLTNTTEGNIVNDLLLECQMELALDFFKRAAEENESDAAITESNGVNTEATAVTENVDNEDAANPTQDVMGEQPSAENSKDADQVVGNAVSDTSNAEEAKEKAKIIKMLETFPQGPGCGTARSKWIIKWEKVVNKTRDVEKEIVRVVLWSAHDSAQWDFTETEAWLVKTDDGSMGRKVWILNGSLMLDKLLELYPQEKQYFHTRLGFRGVKIRLIKTYGECWDHQRQRMWHVPNVGATPASSVSTLLRE</sequence>
<dbReference type="Proteomes" id="UP001321760">
    <property type="component" value="Unassembled WGS sequence"/>
</dbReference>
<gene>
    <name evidence="2" type="ORF">QBC34DRAFT_428547</name>
</gene>
<keyword evidence="3" id="KW-1185">Reference proteome</keyword>
<dbReference type="EMBL" id="MU865960">
    <property type="protein sequence ID" value="KAK4446017.1"/>
    <property type="molecule type" value="Genomic_DNA"/>
</dbReference>
<feature type="region of interest" description="Disordered" evidence="1">
    <location>
        <begin position="1"/>
        <end position="34"/>
    </location>
</feature>
<proteinExistence type="predicted"/>